<feature type="region of interest" description="Disordered" evidence="1">
    <location>
        <begin position="1"/>
        <end position="49"/>
    </location>
</feature>
<sequence length="104" mass="11584">MGHPSPVTPSRPTSEKAAVQNPQDGGRDRGHGGPDHRAGVPDHRDGHGAVLGTLTNYNVQDRSDWTKFVKNLPSKTQRYRWFASGRFNARLYPLIKHMSLGKHC</sequence>
<dbReference type="Proteomes" id="UP000534286">
    <property type="component" value="Unassembled WGS sequence"/>
</dbReference>
<protein>
    <recommendedName>
        <fullName evidence="2">DUF6294 domain-containing protein</fullName>
    </recommendedName>
</protein>
<proteinExistence type="predicted"/>
<evidence type="ECO:0000313" key="3">
    <source>
        <dbReference type="EMBL" id="MBB4944364.1"/>
    </source>
</evidence>
<name>A0A7W7S5S0_9ACTN</name>
<keyword evidence="4" id="KW-1185">Reference proteome</keyword>
<dbReference type="RefSeq" id="WP_184760193.1">
    <property type="nucleotide sequence ID" value="NZ_BAABEK010000086.1"/>
</dbReference>
<dbReference type="InterPro" id="IPR046261">
    <property type="entry name" value="DUF6294"/>
</dbReference>
<organism evidence="3 4">
    <name type="scientific">Streptosporangium album</name>
    <dbReference type="NCBI Taxonomy" id="47479"/>
    <lineage>
        <taxon>Bacteria</taxon>
        <taxon>Bacillati</taxon>
        <taxon>Actinomycetota</taxon>
        <taxon>Actinomycetes</taxon>
        <taxon>Streptosporangiales</taxon>
        <taxon>Streptosporangiaceae</taxon>
        <taxon>Streptosporangium</taxon>
    </lineage>
</organism>
<gene>
    <name evidence="3" type="ORF">FHR32_008770</name>
</gene>
<evidence type="ECO:0000313" key="4">
    <source>
        <dbReference type="Proteomes" id="UP000534286"/>
    </source>
</evidence>
<dbReference type="Pfam" id="PF19811">
    <property type="entry name" value="DUF6294"/>
    <property type="match status" value="1"/>
</dbReference>
<feature type="domain" description="DUF6294" evidence="2">
    <location>
        <begin position="44"/>
        <end position="104"/>
    </location>
</feature>
<evidence type="ECO:0000259" key="2">
    <source>
        <dbReference type="Pfam" id="PF19811"/>
    </source>
</evidence>
<dbReference type="EMBL" id="JACHJU010000009">
    <property type="protein sequence ID" value="MBB4944364.1"/>
    <property type="molecule type" value="Genomic_DNA"/>
</dbReference>
<reference evidence="3 4" key="1">
    <citation type="submission" date="2020-08" db="EMBL/GenBank/DDBJ databases">
        <title>Sequencing the genomes of 1000 actinobacteria strains.</title>
        <authorList>
            <person name="Klenk H.-P."/>
        </authorList>
    </citation>
    <scope>NUCLEOTIDE SEQUENCE [LARGE SCALE GENOMIC DNA]</scope>
    <source>
        <strain evidence="3 4">DSM 43023</strain>
    </source>
</reference>
<dbReference type="AlphaFoldDB" id="A0A7W7S5S0"/>
<feature type="compositionally biased region" description="Basic and acidic residues" evidence="1">
    <location>
        <begin position="25"/>
        <end position="47"/>
    </location>
</feature>
<accession>A0A7W7S5S0</accession>
<evidence type="ECO:0000256" key="1">
    <source>
        <dbReference type="SAM" id="MobiDB-lite"/>
    </source>
</evidence>
<comment type="caution">
    <text evidence="3">The sequence shown here is derived from an EMBL/GenBank/DDBJ whole genome shotgun (WGS) entry which is preliminary data.</text>
</comment>